<name>A0ABU2GJL0_9EURY</name>
<evidence type="ECO:0000313" key="1">
    <source>
        <dbReference type="EMBL" id="MDS0300965.1"/>
    </source>
</evidence>
<sequence>MALKDILPDRPLRHAEFENLQSQDALEKVMTHAQFERVSENIRKNLANADQEGVDDIQIAFMEFDALFELFRFYEAYWSHMSDSRIREKFHEFTIGALRGNSDDVHFGSDLVNDIREKLLDTVDSLLDSLVSRYSE</sequence>
<protein>
    <submittedName>
        <fullName evidence="1">Uncharacterized protein</fullName>
    </submittedName>
</protein>
<dbReference type="EMBL" id="JAMQOP010000005">
    <property type="protein sequence ID" value="MDS0300965.1"/>
    <property type="molecule type" value="Genomic_DNA"/>
</dbReference>
<gene>
    <name evidence="1" type="ORF">NDI76_19650</name>
</gene>
<evidence type="ECO:0000313" key="2">
    <source>
        <dbReference type="Proteomes" id="UP001257060"/>
    </source>
</evidence>
<keyword evidence="2" id="KW-1185">Reference proteome</keyword>
<dbReference type="RefSeq" id="WP_310925886.1">
    <property type="nucleotide sequence ID" value="NZ_JAMQOP010000005.1"/>
</dbReference>
<organism evidence="1 2">
    <name type="scientific">Halogeometricum salsisoli</name>
    <dbReference type="NCBI Taxonomy" id="2950536"/>
    <lineage>
        <taxon>Archaea</taxon>
        <taxon>Methanobacteriati</taxon>
        <taxon>Methanobacteriota</taxon>
        <taxon>Stenosarchaea group</taxon>
        <taxon>Halobacteria</taxon>
        <taxon>Halobacteriales</taxon>
        <taxon>Haloferacaceae</taxon>
        <taxon>Halogeometricum</taxon>
    </lineage>
</organism>
<comment type="caution">
    <text evidence="1">The sequence shown here is derived from an EMBL/GenBank/DDBJ whole genome shotgun (WGS) entry which is preliminary data.</text>
</comment>
<dbReference type="Proteomes" id="UP001257060">
    <property type="component" value="Unassembled WGS sequence"/>
</dbReference>
<proteinExistence type="predicted"/>
<reference evidence="1 2" key="1">
    <citation type="submission" date="2022-06" db="EMBL/GenBank/DDBJ databases">
        <title>Halogeometricum sp. a new haloarchaeum isolate from saline soil.</title>
        <authorList>
            <person name="Strakova D."/>
            <person name="Galisteo C."/>
            <person name="Sanchez-Porro C."/>
            <person name="Ventosa A."/>
        </authorList>
    </citation>
    <scope>NUCLEOTIDE SEQUENCE [LARGE SCALE GENOMIC DNA]</scope>
    <source>
        <strain evidence="1 2">S1BR25-6</strain>
    </source>
</reference>
<accession>A0ABU2GJL0</accession>